<dbReference type="Gene3D" id="3.10.20.90">
    <property type="entry name" value="Phosphatidylinositol 3-kinase Catalytic Subunit, Chain A, domain 1"/>
    <property type="match status" value="1"/>
</dbReference>
<evidence type="ECO:0000256" key="5">
    <source>
        <dbReference type="ARBA" id="ARBA00022989"/>
    </source>
</evidence>
<dbReference type="AlphaFoldDB" id="A0A1H3MTK6"/>
<dbReference type="InterPro" id="IPR024962">
    <property type="entry name" value="YukD-like"/>
</dbReference>
<feature type="transmembrane region" description="Helical" evidence="7">
    <location>
        <begin position="464"/>
        <end position="484"/>
    </location>
</feature>
<sequence length="490" mass="50671">MKEWLNAPGGAVRIRGMTGTTAQPALAAGEVCRLTIQGPTSRVELAVPVHVPVADLLPTFLEHLGSGLGTAGLEHDGWILQRLGEPALQEDLGTAALGLYDGDILYLRPRNDQLPPADFDDLADGVATGISSNRRDTWRPESTRRLFTWLLGTVLVLALLLTPTVGTGSWVATTAGCSAIVLLAGAVLASRALGERTIALVLLAAAVAFAAEAGWALPALGRSLFESPGLLTAPSLTSAGVCTAAAILGRFAVGGGFSAGYLAAALAAVLAAAVGLLTMTGVLTVGGAAAIVLAVTLLLGTRVPRLSVWLAGLQVPPLPTSAEQFQEGIDPEPGREIMARTAQADLNVTELCRGLGVVVIGCLGVLAWTPGWASPTLATVASFLLLLHSREFPSARQRVAVLVPGIFGLAMVVAAMCLLVPPLWRIAVMNGLIVVAGLLLVAARRMPGRLLLPHWGRAGDWAHMTLAILVVPLVLAALGLYDVVRAAWSS</sequence>
<comment type="similarity">
    <text evidence="2">Belongs to the EccD/Snm4 family.</text>
</comment>
<dbReference type="STRING" id="418495.SAMN05216215_103549"/>
<protein>
    <submittedName>
        <fullName evidence="9">Type VII secretion integral membrane protein EccD</fullName>
    </submittedName>
</protein>
<keyword evidence="6 7" id="KW-0472">Membrane</keyword>
<keyword evidence="10" id="KW-1185">Reference proteome</keyword>
<evidence type="ECO:0000313" key="10">
    <source>
        <dbReference type="Proteomes" id="UP000199529"/>
    </source>
</evidence>
<dbReference type="InterPro" id="IPR044049">
    <property type="entry name" value="EccD_transm"/>
</dbReference>
<keyword evidence="5 7" id="KW-1133">Transmembrane helix</keyword>
<feature type="transmembrane region" description="Helical" evidence="7">
    <location>
        <begin position="146"/>
        <end position="164"/>
    </location>
</feature>
<dbReference type="EMBL" id="FNOK01000035">
    <property type="protein sequence ID" value="SDY79844.1"/>
    <property type="molecule type" value="Genomic_DNA"/>
</dbReference>
<evidence type="ECO:0000256" key="7">
    <source>
        <dbReference type="SAM" id="Phobius"/>
    </source>
</evidence>
<feature type="transmembrane region" description="Helical" evidence="7">
    <location>
        <begin position="170"/>
        <end position="190"/>
    </location>
</feature>
<name>A0A1H3MTK6_9PSEU</name>
<feature type="transmembrane region" description="Helical" evidence="7">
    <location>
        <begin position="229"/>
        <end position="253"/>
    </location>
</feature>
<keyword evidence="4 7" id="KW-0812">Transmembrane</keyword>
<organism evidence="9 10">
    <name type="scientific">Saccharopolyspora shandongensis</name>
    <dbReference type="NCBI Taxonomy" id="418495"/>
    <lineage>
        <taxon>Bacteria</taxon>
        <taxon>Bacillati</taxon>
        <taxon>Actinomycetota</taxon>
        <taxon>Actinomycetes</taxon>
        <taxon>Pseudonocardiales</taxon>
        <taxon>Pseudonocardiaceae</taxon>
        <taxon>Saccharopolyspora</taxon>
    </lineage>
</organism>
<evidence type="ECO:0000256" key="4">
    <source>
        <dbReference type="ARBA" id="ARBA00022692"/>
    </source>
</evidence>
<reference evidence="10" key="1">
    <citation type="submission" date="2016-10" db="EMBL/GenBank/DDBJ databases">
        <authorList>
            <person name="Varghese N."/>
            <person name="Submissions S."/>
        </authorList>
    </citation>
    <scope>NUCLEOTIDE SEQUENCE [LARGE SCALE GENOMIC DNA]</scope>
    <source>
        <strain evidence="10">CGMCC 4.3530</strain>
    </source>
</reference>
<feature type="domain" description="EccD-like transmembrane" evidence="8">
    <location>
        <begin position="143"/>
        <end position="486"/>
    </location>
</feature>
<evidence type="ECO:0000256" key="2">
    <source>
        <dbReference type="ARBA" id="ARBA00006162"/>
    </source>
</evidence>
<feature type="transmembrane region" description="Helical" evidence="7">
    <location>
        <begin position="427"/>
        <end position="443"/>
    </location>
</feature>
<accession>A0A1H3MTK6</accession>
<dbReference type="PIRSF" id="PIRSF017804">
    <property type="entry name" value="Secretion_EccD1"/>
    <property type="match status" value="1"/>
</dbReference>
<evidence type="ECO:0000256" key="6">
    <source>
        <dbReference type="ARBA" id="ARBA00023136"/>
    </source>
</evidence>
<gene>
    <name evidence="9" type="ORF">SAMN05216215_103549</name>
</gene>
<feature type="transmembrane region" description="Helical" evidence="7">
    <location>
        <begin position="399"/>
        <end position="421"/>
    </location>
</feature>
<feature type="transmembrane region" description="Helical" evidence="7">
    <location>
        <begin position="355"/>
        <end position="387"/>
    </location>
</feature>
<dbReference type="GO" id="GO:0005886">
    <property type="term" value="C:plasma membrane"/>
    <property type="evidence" value="ECO:0007669"/>
    <property type="project" value="UniProtKB-SubCell"/>
</dbReference>
<feature type="transmembrane region" description="Helical" evidence="7">
    <location>
        <begin position="197"/>
        <end position="217"/>
    </location>
</feature>
<evidence type="ECO:0000259" key="8">
    <source>
        <dbReference type="Pfam" id="PF19053"/>
    </source>
</evidence>
<evidence type="ECO:0000256" key="1">
    <source>
        <dbReference type="ARBA" id="ARBA00004651"/>
    </source>
</evidence>
<feature type="transmembrane region" description="Helical" evidence="7">
    <location>
        <begin position="265"/>
        <end position="298"/>
    </location>
</feature>
<evidence type="ECO:0000313" key="9">
    <source>
        <dbReference type="EMBL" id="SDY79844.1"/>
    </source>
</evidence>
<evidence type="ECO:0000256" key="3">
    <source>
        <dbReference type="ARBA" id="ARBA00022475"/>
    </source>
</evidence>
<dbReference type="NCBIfam" id="TIGR03920">
    <property type="entry name" value="T7SS_EccD"/>
    <property type="match status" value="1"/>
</dbReference>
<dbReference type="InterPro" id="IPR006707">
    <property type="entry name" value="T7SS_EccD"/>
</dbReference>
<dbReference type="Pfam" id="PF08817">
    <property type="entry name" value="YukD"/>
    <property type="match status" value="1"/>
</dbReference>
<dbReference type="Proteomes" id="UP000199529">
    <property type="component" value="Unassembled WGS sequence"/>
</dbReference>
<proteinExistence type="inferred from homology"/>
<dbReference type="Pfam" id="PF19053">
    <property type="entry name" value="EccD"/>
    <property type="match status" value="1"/>
</dbReference>
<keyword evidence="3" id="KW-1003">Cell membrane</keyword>
<comment type="subcellular location">
    <subcellularLocation>
        <location evidence="1">Cell membrane</location>
        <topology evidence="1">Multi-pass membrane protein</topology>
    </subcellularLocation>
</comment>